<evidence type="ECO:0000313" key="3">
    <source>
        <dbReference type="Proteomes" id="UP001215598"/>
    </source>
</evidence>
<comment type="caution">
    <text evidence="2">The sequence shown here is derived from an EMBL/GenBank/DDBJ whole genome shotgun (WGS) entry which is preliminary data.</text>
</comment>
<proteinExistence type="predicted"/>
<protein>
    <submittedName>
        <fullName evidence="2">Uncharacterized protein</fullName>
    </submittedName>
</protein>
<dbReference type="EMBL" id="JARKIB010000132">
    <property type="protein sequence ID" value="KAJ7734406.1"/>
    <property type="molecule type" value="Genomic_DNA"/>
</dbReference>
<dbReference type="Proteomes" id="UP001215598">
    <property type="component" value="Unassembled WGS sequence"/>
</dbReference>
<evidence type="ECO:0000256" key="1">
    <source>
        <dbReference type="SAM" id="MobiDB-lite"/>
    </source>
</evidence>
<sequence>MHGERAAQFEQPIGDQGQIYTFIPTRTAPLIGTVQNDGSIRTVYSNPDAAPIHAPIRPVTHARLPPLQSNAAKRAEARARTRPSADEQLIARLQESPHERRRRELEAQVRATVGPLNPEQRKRKRKLATAAEKRRKLTGELECVASNCMLTRPKGA</sequence>
<reference evidence="2" key="1">
    <citation type="submission" date="2023-03" db="EMBL/GenBank/DDBJ databases">
        <title>Massive genome expansion in bonnet fungi (Mycena s.s.) driven by repeated elements and novel gene families across ecological guilds.</title>
        <authorList>
            <consortium name="Lawrence Berkeley National Laboratory"/>
            <person name="Harder C.B."/>
            <person name="Miyauchi S."/>
            <person name="Viragh M."/>
            <person name="Kuo A."/>
            <person name="Thoen E."/>
            <person name="Andreopoulos B."/>
            <person name="Lu D."/>
            <person name="Skrede I."/>
            <person name="Drula E."/>
            <person name="Henrissat B."/>
            <person name="Morin E."/>
            <person name="Kohler A."/>
            <person name="Barry K."/>
            <person name="LaButti K."/>
            <person name="Morin E."/>
            <person name="Salamov A."/>
            <person name="Lipzen A."/>
            <person name="Mereny Z."/>
            <person name="Hegedus B."/>
            <person name="Baldrian P."/>
            <person name="Stursova M."/>
            <person name="Weitz H."/>
            <person name="Taylor A."/>
            <person name="Grigoriev I.V."/>
            <person name="Nagy L.G."/>
            <person name="Martin F."/>
            <person name="Kauserud H."/>
        </authorList>
    </citation>
    <scope>NUCLEOTIDE SEQUENCE</scope>
    <source>
        <strain evidence="2">CBHHK182m</strain>
    </source>
</reference>
<dbReference type="AlphaFoldDB" id="A0AAD7I5F8"/>
<keyword evidence="3" id="KW-1185">Reference proteome</keyword>
<organism evidence="2 3">
    <name type="scientific">Mycena metata</name>
    <dbReference type="NCBI Taxonomy" id="1033252"/>
    <lineage>
        <taxon>Eukaryota</taxon>
        <taxon>Fungi</taxon>
        <taxon>Dikarya</taxon>
        <taxon>Basidiomycota</taxon>
        <taxon>Agaricomycotina</taxon>
        <taxon>Agaricomycetes</taxon>
        <taxon>Agaricomycetidae</taxon>
        <taxon>Agaricales</taxon>
        <taxon>Marasmiineae</taxon>
        <taxon>Mycenaceae</taxon>
        <taxon>Mycena</taxon>
    </lineage>
</organism>
<name>A0AAD7I5F8_9AGAR</name>
<gene>
    <name evidence="2" type="ORF">B0H16DRAFT_1731755</name>
</gene>
<accession>A0AAD7I5F8</accession>
<evidence type="ECO:0000313" key="2">
    <source>
        <dbReference type="EMBL" id="KAJ7734406.1"/>
    </source>
</evidence>
<feature type="region of interest" description="Disordered" evidence="1">
    <location>
        <begin position="69"/>
        <end position="133"/>
    </location>
</feature>
<feature type="compositionally biased region" description="Basic and acidic residues" evidence="1">
    <location>
        <begin position="95"/>
        <end position="107"/>
    </location>
</feature>
<feature type="compositionally biased region" description="Basic and acidic residues" evidence="1">
    <location>
        <begin position="73"/>
        <end position="85"/>
    </location>
</feature>